<name>A0A243S726_9ACTN</name>
<gene>
    <name evidence="2" type="ORF">CA983_10035</name>
</gene>
<dbReference type="RefSeq" id="WP_086600522.1">
    <property type="nucleotide sequence ID" value="NZ_NGFN01000043.1"/>
</dbReference>
<keyword evidence="3" id="KW-1185">Reference proteome</keyword>
<organism evidence="2 3">
    <name type="scientific">Streptomyces swartbergensis</name>
    <dbReference type="NCBI Taxonomy" id="487165"/>
    <lineage>
        <taxon>Bacteria</taxon>
        <taxon>Bacillati</taxon>
        <taxon>Actinomycetota</taxon>
        <taxon>Actinomycetes</taxon>
        <taxon>Kitasatosporales</taxon>
        <taxon>Streptomycetaceae</taxon>
        <taxon>Streptomyces</taxon>
    </lineage>
</organism>
<comment type="caution">
    <text evidence="2">The sequence shown here is derived from an EMBL/GenBank/DDBJ whole genome shotgun (WGS) entry which is preliminary data.</text>
</comment>
<evidence type="ECO:0000313" key="3">
    <source>
        <dbReference type="Proteomes" id="UP000195105"/>
    </source>
</evidence>
<evidence type="ECO:0000313" key="2">
    <source>
        <dbReference type="EMBL" id="OUD03339.1"/>
    </source>
</evidence>
<dbReference type="Proteomes" id="UP000195105">
    <property type="component" value="Unassembled WGS sequence"/>
</dbReference>
<reference evidence="2 3" key="1">
    <citation type="submission" date="2017-05" db="EMBL/GenBank/DDBJ databases">
        <title>Biotechnological potential of actinobacteria isolated from South African environments.</title>
        <authorList>
            <person name="Le Roes-Hill M."/>
            <person name="Prins A."/>
            <person name="Durrell K.A."/>
        </authorList>
    </citation>
    <scope>NUCLEOTIDE SEQUENCE [LARGE SCALE GENOMIC DNA]</scope>
    <source>
        <strain evidence="2 3">HMC13</strain>
    </source>
</reference>
<proteinExistence type="predicted"/>
<evidence type="ECO:0000256" key="1">
    <source>
        <dbReference type="SAM" id="MobiDB-lite"/>
    </source>
</evidence>
<feature type="region of interest" description="Disordered" evidence="1">
    <location>
        <begin position="73"/>
        <end position="95"/>
    </location>
</feature>
<protein>
    <submittedName>
        <fullName evidence="2">Uncharacterized protein</fullName>
    </submittedName>
</protein>
<dbReference type="EMBL" id="NGFN01000043">
    <property type="protein sequence ID" value="OUD03339.1"/>
    <property type="molecule type" value="Genomic_DNA"/>
</dbReference>
<accession>A0A243S726</accession>
<dbReference type="AlphaFoldDB" id="A0A243S726"/>
<sequence length="131" mass="14597">MSIHDDHVQHTWNLTSDDGDRFTIELWTDGYSVRVHGSPDDGHDDDRGREAIEEQLLPKYAAAGYRIASSYAVNDPASLDDEEPTGEPDGKPEACPECGDPVEYIANHCADFREGEAWLCTGCRWGQWITA</sequence>